<protein>
    <recommendedName>
        <fullName evidence="3">2-C-methyl-D-erythritol 4-phosphate cytidylyltransferase</fullName>
    </recommendedName>
</protein>
<organism evidence="1 2">
    <name type="scientific">Pseudolactococcus piscium</name>
    <dbReference type="NCBI Taxonomy" id="1364"/>
    <lineage>
        <taxon>Bacteria</taxon>
        <taxon>Bacillati</taxon>
        <taxon>Bacillota</taxon>
        <taxon>Bacilli</taxon>
        <taxon>Lactobacillales</taxon>
        <taxon>Streptococcaceae</taxon>
        <taxon>Pseudolactococcus</taxon>
    </lineage>
</organism>
<gene>
    <name evidence="1" type="ORF">RU86_GL001974</name>
</gene>
<evidence type="ECO:0008006" key="3">
    <source>
        <dbReference type="Google" id="ProtNLM"/>
    </source>
</evidence>
<accession>A0A2A5S201</accession>
<reference evidence="1 2" key="1">
    <citation type="submission" date="2014-12" db="EMBL/GenBank/DDBJ databases">
        <title>Draft genome sequences of 10 type strains of Lactococcus.</title>
        <authorList>
            <person name="Sun Z."/>
            <person name="Zhong Z."/>
            <person name="Liu W."/>
            <person name="Zhang W."/>
            <person name="Zhang H."/>
        </authorList>
    </citation>
    <scope>NUCLEOTIDE SEQUENCE [LARGE SCALE GENOMIC DNA]</scope>
    <source>
        <strain evidence="1 2">DSM 6634</strain>
    </source>
</reference>
<comment type="caution">
    <text evidence="1">The sequence shown here is derived from an EMBL/GenBank/DDBJ whole genome shotgun (WGS) entry which is preliminary data.</text>
</comment>
<dbReference type="Proteomes" id="UP000218282">
    <property type="component" value="Unassembled WGS sequence"/>
</dbReference>
<dbReference type="RefSeq" id="WP_281252123.1">
    <property type="nucleotide sequence ID" value="NZ_JXJW01000006.1"/>
</dbReference>
<sequence>MHREALVKGITNTAASVDMAIALGQEVYLSLGSEKNLKITTVDDLEIFKALLNYEKENG</sequence>
<dbReference type="Gene3D" id="3.90.550.10">
    <property type="entry name" value="Spore Coat Polysaccharide Biosynthesis Protein SpsA, Chain A"/>
    <property type="match status" value="1"/>
</dbReference>
<keyword evidence="2" id="KW-1185">Reference proteome</keyword>
<name>A0A2A5S201_9LACT</name>
<dbReference type="EMBL" id="JXJW01000006">
    <property type="protein sequence ID" value="PCS07536.1"/>
    <property type="molecule type" value="Genomic_DNA"/>
</dbReference>
<dbReference type="AlphaFoldDB" id="A0A2A5S201"/>
<dbReference type="InterPro" id="IPR029044">
    <property type="entry name" value="Nucleotide-diphossugar_trans"/>
</dbReference>
<evidence type="ECO:0000313" key="2">
    <source>
        <dbReference type="Proteomes" id="UP000218282"/>
    </source>
</evidence>
<proteinExistence type="predicted"/>
<evidence type="ECO:0000313" key="1">
    <source>
        <dbReference type="EMBL" id="PCS07536.1"/>
    </source>
</evidence>